<keyword evidence="4" id="KW-0333">Golgi apparatus</keyword>
<reference evidence="11" key="1">
    <citation type="submission" date="2009-08" db="EMBL/GenBank/DDBJ databases">
        <title>Annotation of Salpingoeca rosetta.</title>
        <authorList>
            <consortium name="The Broad Institute Genome Sequencing Platform"/>
            <person name="Russ C."/>
            <person name="Cuomo C."/>
            <person name="Burger G."/>
            <person name="Gray M.W."/>
            <person name="Holland P.W.H."/>
            <person name="King N."/>
            <person name="Lang F.B.F."/>
            <person name="Roger A.J."/>
            <person name="Ruiz-Trillo I."/>
            <person name="Young S.K."/>
            <person name="Zeng Q."/>
            <person name="Gargeya S."/>
            <person name="Alvarado L."/>
            <person name="Berlin A."/>
            <person name="Chapman S.B."/>
            <person name="Chen Z."/>
            <person name="Freedman E."/>
            <person name="Gellesch M."/>
            <person name="Goldberg J."/>
            <person name="Griggs A."/>
            <person name="Gujja S."/>
            <person name="Heilman E."/>
            <person name="Heiman D."/>
            <person name="Howarth C."/>
            <person name="Mehta T."/>
            <person name="Neiman D."/>
            <person name="Pearson M."/>
            <person name="Roberts A."/>
            <person name="Saif S."/>
            <person name="Shea T."/>
            <person name="Shenoy N."/>
            <person name="Sisk P."/>
            <person name="Stolte C."/>
            <person name="Sykes S."/>
            <person name="White J."/>
            <person name="Yandava C."/>
            <person name="Haas B."/>
            <person name="Nusbaum C."/>
            <person name="Birren B."/>
        </authorList>
    </citation>
    <scope>NUCLEOTIDE SEQUENCE [LARGE SCALE GENOMIC DNA]</scope>
    <source>
        <strain evidence="11">ATCC 50818</strain>
    </source>
</reference>
<gene>
    <name evidence="11" type="ORF">PTSG_07775</name>
</gene>
<dbReference type="PANTHER" id="PTHR11675">
    <property type="entry name" value="N-ACETYLGALACTOSAMINYLTRANSFERASE"/>
    <property type="match status" value="1"/>
</dbReference>
<keyword evidence="7" id="KW-0472">Membrane</keyword>
<evidence type="ECO:0000256" key="6">
    <source>
        <dbReference type="SAM" id="MobiDB-lite"/>
    </source>
</evidence>
<dbReference type="PROSITE" id="PS50231">
    <property type="entry name" value="RICIN_B_LECTIN"/>
    <property type="match status" value="1"/>
</dbReference>
<sequence>MVLLAALARRTRCLSGRSVVATLLRVLILVALGLLVVYLLPASSPLNRSQHVRDVTGSNSGQPSMLHDSSNSNSNGNSNSGKIGGAGGGGEDDDNSKWTYPIQLDLQLSEKFVNDPVLQDDEKMMRQYGFNLRRSNSLPLAREMPDIRHRDCKSIVYPNNMPKVSVIIIFYNEPVSTLLRNVLSVLNRSPQHLLGEIVLVDDNSTLPELQDLPKHLAKLPKKVRHVRRNVHNGIVGARIRGSREARFPIIAFIDSHAEVFPGWLEPLVYRIHLNRKTVVIPHLRPIDIHSLSAVAGVARVTSKGSFNWRMSFTHVGANPDKDIIGDNKKIGPVRTPVMPGGIFAMEKKWFEELGEYDPEILYYGGEHLELSFRVWMCGGSMESIPCSNVGHIYRHFDRFAVDPLLDNKKIGPILDRNDLRVAEVWMDEYKEIVYDTRGFYGKDPGDLSERRAIRERLNCHSFKWFLENVHPDLWVPDIHPKFSGIISDPSKRICVDNMQHDRGGPIGMYGCHGMTTQRWRLMNDGVISNGVACLRWDAFGVKACSDAHTWNVVDGTLRPEQYDNTCLTKLEGTTEARLQTCSQDLKEQQTWDMSQETPNGRVATIDHLCIVSFDRIRSVYRLGSCSSRRAVLRTDNRLAIDDNMCLSTLTNIMQTTCRNTDNQLTWNFDGNYIRPAGLDQTCMSRRGTQAAFVPCDPSNPDIQWRVYKTFP</sequence>
<keyword evidence="2" id="KW-0808">Transferase</keyword>
<proteinExistence type="predicted"/>
<dbReference type="GO" id="GO:0000139">
    <property type="term" value="C:Golgi membrane"/>
    <property type="evidence" value="ECO:0007669"/>
    <property type="project" value="UniProtKB-SubCell"/>
</dbReference>
<evidence type="ECO:0000256" key="5">
    <source>
        <dbReference type="ARBA" id="ARBA00023157"/>
    </source>
</evidence>
<evidence type="ECO:0000313" key="11">
    <source>
        <dbReference type="EMBL" id="EGD75657.1"/>
    </source>
</evidence>
<dbReference type="InterPro" id="IPR027791">
    <property type="entry name" value="Galactosyl_T_C"/>
</dbReference>
<dbReference type="InParanoid" id="F2UGA7"/>
<dbReference type="RefSeq" id="XP_004991578.1">
    <property type="nucleotide sequence ID" value="XM_004991521.1"/>
</dbReference>
<dbReference type="Gene3D" id="2.80.10.50">
    <property type="match status" value="1"/>
</dbReference>
<dbReference type="InterPro" id="IPR029044">
    <property type="entry name" value="Nucleotide-diphossugar_trans"/>
</dbReference>
<dbReference type="eggNOG" id="KOG3736">
    <property type="taxonomic scope" value="Eukaryota"/>
</dbReference>
<dbReference type="SUPFAM" id="SSF53448">
    <property type="entry name" value="Nucleotide-diphospho-sugar transferases"/>
    <property type="match status" value="1"/>
</dbReference>
<dbReference type="OrthoDB" id="416652at2759"/>
<dbReference type="InterPro" id="IPR035992">
    <property type="entry name" value="Ricin_B-like_lectins"/>
</dbReference>
<feature type="region of interest" description="Disordered" evidence="6">
    <location>
        <begin position="49"/>
        <end position="94"/>
    </location>
</feature>
<dbReference type="GO" id="GO:0030246">
    <property type="term" value="F:carbohydrate binding"/>
    <property type="evidence" value="ECO:0007669"/>
    <property type="project" value="UniProtKB-KW"/>
</dbReference>
<feature type="domain" description="Galactosyltransferase C-terminal" evidence="10">
    <location>
        <begin position="339"/>
        <end position="394"/>
    </location>
</feature>
<dbReference type="InterPro" id="IPR000772">
    <property type="entry name" value="Ricin_B_lectin"/>
</dbReference>
<keyword evidence="7" id="KW-1133">Transmembrane helix</keyword>
<feature type="domain" description="Ricin B lectin" evidence="9">
    <location>
        <begin position="485"/>
        <end position="535"/>
    </location>
</feature>
<dbReference type="GO" id="GO:0006493">
    <property type="term" value="P:protein O-linked glycosylation"/>
    <property type="evidence" value="ECO:0007669"/>
    <property type="project" value="TreeGrafter"/>
</dbReference>
<dbReference type="Pfam" id="PF00535">
    <property type="entry name" value="Glycos_transf_2"/>
    <property type="match status" value="1"/>
</dbReference>
<evidence type="ECO:0000259" key="10">
    <source>
        <dbReference type="Pfam" id="PF02709"/>
    </source>
</evidence>
<dbReference type="AlphaFoldDB" id="F2UGA7"/>
<dbReference type="GeneID" id="16072138"/>
<feature type="transmembrane region" description="Helical" evidence="7">
    <location>
        <begin position="20"/>
        <end position="40"/>
    </location>
</feature>
<evidence type="ECO:0000313" key="12">
    <source>
        <dbReference type="Proteomes" id="UP000007799"/>
    </source>
</evidence>
<dbReference type="KEGG" id="sre:PTSG_07775"/>
<dbReference type="Pfam" id="PF00652">
    <property type="entry name" value="Ricin_B_lectin"/>
    <property type="match status" value="1"/>
</dbReference>
<dbReference type="InterPro" id="IPR001173">
    <property type="entry name" value="Glyco_trans_2-like"/>
</dbReference>
<keyword evidence="12" id="KW-1185">Reference proteome</keyword>
<dbReference type="SUPFAM" id="SSF50370">
    <property type="entry name" value="Ricin B-like lectins"/>
    <property type="match status" value="2"/>
</dbReference>
<evidence type="ECO:0000256" key="2">
    <source>
        <dbReference type="ARBA" id="ARBA00022679"/>
    </source>
</evidence>
<organism evidence="12">
    <name type="scientific">Salpingoeca rosetta (strain ATCC 50818 / BSB-021)</name>
    <dbReference type="NCBI Taxonomy" id="946362"/>
    <lineage>
        <taxon>Eukaryota</taxon>
        <taxon>Choanoflagellata</taxon>
        <taxon>Craspedida</taxon>
        <taxon>Salpingoecidae</taxon>
        <taxon>Salpingoeca</taxon>
    </lineage>
</organism>
<dbReference type="PANTHER" id="PTHR11675:SF43">
    <property type="entry name" value="POLYPEPTIDE N-ACETYLGALACTOSAMINYLTRANSFERASE 1"/>
    <property type="match status" value="1"/>
</dbReference>
<dbReference type="Gene3D" id="3.90.550.10">
    <property type="entry name" value="Spore Coat Polysaccharide Biosynthesis Protein SpsA, Chain A"/>
    <property type="match status" value="1"/>
</dbReference>
<dbReference type="Proteomes" id="UP000007799">
    <property type="component" value="Unassembled WGS sequence"/>
</dbReference>
<evidence type="ECO:0000259" key="8">
    <source>
        <dbReference type="Pfam" id="PF00535"/>
    </source>
</evidence>
<feature type="compositionally biased region" description="Low complexity" evidence="6">
    <location>
        <begin position="68"/>
        <end position="81"/>
    </location>
</feature>
<comment type="subcellular location">
    <subcellularLocation>
        <location evidence="1">Golgi apparatus membrane</location>
        <topology evidence="1">Single-pass type II membrane protein</topology>
    </subcellularLocation>
</comment>
<evidence type="ECO:0000256" key="4">
    <source>
        <dbReference type="ARBA" id="ARBA00023034"/>
    </source>
</evidence>
<evidence type="ECO:0000256" key="1">
    <source>
        <dbReference type="ARBA" id="ARBA00004323"/>
    </source>
</evidence>
<feature type="domain" description="Glycosyltransferase 2-like" evidence="8">
    <location>
        <begin position="165"/>
        <end position="289"/>
    </location>
</feature>
<keyword evidence="3" id="KW-0430">Lectin</keyword>
<accession>F2UGA7</accession>
<keyword evidence="7" id="KW-0812">Transmembrane</keyword>
<evidence type="ECO:0000256" key="3">
    <source>
        <dbReference type="ARBA" id="ARBA00022734"/>
    </source>
</evidence>
<evidence type="ECO:0000259" key="9">
    <source>
        <dbReference type="Pfam" id="PF00652"/>
    </source>
</evidence>
<dbReference type="Pfam" id="PF02709">
    <property type="entry name" value="Glyco_transf_7C"/>
    <property type="match status" value="1"/>
</dbReference>
<dbReference type="EMBL" id="GL832973">
    <property type="protein sequence ID" value="EGD75657.1"/>
    <property type="molecule type" value="Genomic_DNA"/>
</dbReference>
<name>F2UGA7_SALR5</name>
<dbReference type="OMA" id="PEILYYG"/>
<evidence type="ECO:0000256" key="7">
    <source>
        <dbReference type="SAM" id="Phobius"/>
    </source>
</evidence>
<protein>
    <submittedName>
        <fullName evidence="11">Uncharacterized protein</fullName>
    </submittedName>
</protein>
<dbReference type="GO" id="GO:0004653">
    <property type="term" value="F:polypeptide N-acetylgalactosaminyltransferase activity"/>
    <property type="evidence" value="ECO:0007669"/>
    <property type="project" value="TreeGrafter"/>
</dbReference>
<keyword evidence="5" id="KW-1015">Disulfide bond</keyword>